<dbReference type="Pfam" id="PF00239">
    <property type="entry name" value="Resolvase"/>
    <property type="match status" value="1"/>
</dbReference>
<accession>A0A396SA71</accession>
<dbReference type="SMART" id="SM00857">
    <property type="entry name" value="Resolvase"/>
    <property type="match status" value="1"/>
</dbReference>
<dbReference type="AlphaFoldDB" id="A0A396SA71"/>
<dbReference type="PROSITE" id="PS51736">
    <property type="entry name" value="RECOMBINASES_3"/>
    <property type="match status" value="1"/>
</dbReference>
<evidence type="ECO:0000256" key="1">
    <source>
        <dbReference type="SAM" id="Coils"/>
    </source>
</evidence>
<evidence type="ECO:0000313" key="5">
    <source>
        <dbReference type="Proteomes" id="UP000265692"/>
    </source>
</evidence>
<evidence type="ECO:0000313" key="4">
    <source>
        <dbReference type="EMBL" id="RHW38224.1"/>
    </source>
</evidence>
<protein>
    <submittedName>
        <fullName evidence="4">Recombinase family protein</fullName>
    </submittedName>
</protein>
<evidence type="ECO:0000259" key="3">
    <source>
        <dbReference type="PROSITE" id="PS51737"/>
    </source>
</evidence>
<dbReference type="CDD" id="cd00338">
    <property type="entry name" value="Ser_Recombinase"/>
    <property type="match status" value="1"/>
</dbReference>
<reference evidence="4 5" key="1">
    <citation type="submission" date="2018-08" db="EMBL/GenBank/DDBJ databases">
        <title>Lysinibacillus sp. YLB-03 draft genome sequence.</title>
        <authorList>
            <person name="Yu L."/>
        </authorList>
    </citation>
    <scope>NUCLEOTIDE SEQUENCE [LARGE SCALE GENOMIC DNA]</scope>
    <source>
        <strain evidence="4 5">YLB-03</strain>
    </source>
</reference>
<dbReference type="PANTHER" id="PTHR30461">
    <property type="entry name" value="DNA-INVERTASE FROM LAMBDOID PROPHAGE"/>
    <property type="match status" value="1"/>
</dbReference>
<evidence type="ECO:0000259" key="2">
    <source>
        <dbReference type="PROSITE" id="PS51736"/>
    </source>
</evidence>
<organism evidence="4 5">
    <name type="scientific">Ureibacillus yapensis</name>
    <dbReference type="NCBI Taxonomy" id="2304605"/>
    <lineage>
        <taxon>Bacteria</taxon>
        <taxon>Bacillati</taxon>
        <taxon>Bacillota</taxon>
        <taxon>Bacilli</taxon>
        <taxon>Bacillales</taxon>
        <taxon>Caryophanaceae</taxon>
        <taxon>Ureibacillus</taxon>
    </lineage>
</organism>
<dbReference type="InterPro" id="IPR038109">
    <property type="entry name" value="DNA_bind_recomb_sf"/>
</dbReference>
<keyword evidence="5" id="KW-1185">Reference proteome</keyword>
<comment type="caution">
    <text evidence="4">The sequence shown here is derived from an EMBL/GenBank/DDBJ whole genome shotgun (WGS) entry which is preliminary data.</text>
</comment>
<name>A0A396SA71_9BACL</name>
<dbReference type="InterPro" id="IPR036162">
    <property type="entry name" value="Resolvase-like_N_sf"/>
</dbReference>
<dbReference type="PROSITE" id="PS51737">
    <property type="entry name" value="RECOMBINASE_DNA_BIND"/>
    <property type="match status" value="1"/>
</dbReference>
<dbReference type="PANTHER" id="PTHR30461:SF23">
    <property type="entry name" value="DNA RECOMBINASE-RELATED"/>
    <property type="match status" value="1"/>
</dbReference>
<gene>
    <name evidence="4" type="ORF">D1B33_04875</name>
</gene>
<proteinExistence type="predicted"/>
<dbReference type="InterPro" id="IPR011109">
    <property type="entry name" value="DNA_bind_recombinase_dom"/>
</dbReference>
<dbReference type="GO" id="GO:0000150">
    <property type="term" value="F:DNA strand exchange activity"/>
    <property type="evidence" value="ECO:0007669"/>
    <property type="project" value="InterPro"/>
</dbReference>
<dbReference type="EMBL" id="QWEI01000002">
    <property type="protein sequence ID" value="RHW38224.1"/>
    <property type="molecule type" value="Genomic_DNA"/>
</dbReference>
<dbReference type="SUPFAM" id="SSF53041">
    <property type="entry name" value="Resolvase-like"/>
    <property type="match status" value="1"/>
</dbReference>
<feature type="coiled-coil region" evidence="1">
    <location>
        <begin position="356"/>
        <end position="461"/>
    </location>
</feature>
<dbReference type="Gene3D" id="3.90.1750.20">
    <property type="entry name" value="Putative Large Serine Recombinase, Chain B, Domain 2"/>
    <property type="match status" value="1"/>
</dbReference>
<dbReference type="Pfam" id="PF07508">
    <property type="entry name" value="Recombinase"/>
    <property type="match status" value="1"/>
</dbReference>
<dbReference type="InterPro" id="IPR006119">
    <property type="entry name" value="Resolv_N"/>
</dbReference>
<dbReference type="InterPro" id="IPR050639">
    <property type="entry name" value="SSR_resolvase"/>
</dbReference>
<feature type="domain" description="Resolvase/invertase-type recombinase catalytic" evidence="2">
    <location>
        <begin position="9"/>
        <end position="161"/>
    </location>
</feature>
<feature type="domain" description="Recombinase" evidence="3">
    <location>
        <begin position="169"/>
        <end position="295"/>
    </location>
</feature>
<dbReference type="GO" id="GO:0003677">
    <property type="term" value="F:DNA binding"/>
    <property type="evidence" value="ECO:0007669"/>
    <property type="project" value="InterPro"/>
</dbReference>
<dbReference type="Proteomes" id="UP000265692">
    <property type="component" value="Unassembled WGS sequence"/>
</dbReference>
<keyword evidence="1" id="KW-0175">Coiled coil</keyword>
<sequence>MHMPRKVKMAALYLRRSRQDIKFEKLTGEDTLKAQRVLMGNFLSTQDFPCHPLPFEEIISASSIEKREQFKKILKGIEDGTFDAIVCKDVSRLSRGLKDSGYIHDLFKDYETIIITPGKIYDCSNDEDLKMLRMELFLFQEEWQIIRKRMVGGRRLAAERGFYIGGPVPFGFQVDDKTRKLVPHEEESKTVKDIYNLYVNEGWGLERIANYLNHNGTPSPKGKKWLKHQIRRVLSQEKNIGIQVFGRTKLKGKAIKPQPEETWIQVEEKDSAILISEEEIELFKKAQELLADNRVNYDTQTHKRVYALSKLITCGVCGKNMMRKNVQAQHILLDGTKKKYITYHMFCPDCKGGIKYDRIEERLLEILNEYVQIDAEKLEEKLLTELSPQENKIDAETEIASYKKRIEKLKDKRNRNYNAYLDGAAEEEDYNRTRNEINIEIQDLGERIEIIKKTMSSNEEEEQAKVNVEKFLVNATEALRIYESLADPFKNELLHKIFDEVKLFITKKTRGKESEFHLEVKINSTIL</sequence>
<dbReference type="Gene3D" id="3.40.50.1390">
    <property type="entry name" value="Resolvase, N-terminal catalytic domain"/>
    <property type="match status" value="1"/>
</dbReference>